<dbReference type="EMBL" id="CAJVPW010013933">
    <property type="protein sequence ID" value="CAG8649726.1"/>
    <property type="molecule type" value="Genomic_DNA"/>
</dbReference>
<gene>
    <name evidence="1" type="ORF">SPELUC_LOCUS8870</name>
</gene>
<dbReference type="Proteomes" id="UP000789366">
    <property type="component" value="Unassembled WGS sequence"/>
</dbReference>
<name>A0ACA9NE31_9GLOM</name>
<evidence type="ECO:0000313" key="2">
    <source>
        <dbReference type="Proteomes" id="UP000789366"/>
    </source>
</evidence>
<comment type="caution">
    <text evidence="1">The sequence shown here is derived from an EMBL/GenBank/DDBJ whole genome shotgun (WGS) entry which is preliminary data.</text>
</comment>
<reference evidence="1" key="1">
    <citation type="submission" date="2021-06" db="EMBL/GenBank/DDBJ databases">
        <authorList>
            <person name="Kallberg Y."/>
            <person name="Tangrot J."/>
            <person name="Rosling A."/>
        </authorList>
    </citation>
    <scope>NUCLEOTIDE SEQUENCE</scope>
    <source>
        <strain evidence="1">28 12/20/2015</strain>
    </source>
</reference>
<evidence type="ECO:0000313" key="1">
    <source>
        <dbReference type="EMBL" id="CAG8649726.1"/>
    </source>
</evidence>
<keyword evidence="2" id="KW-1185">Reference proteome</keyword>
<sequence>MAPPKNFEDFILPRSSFFIRIRDSRLLPPSSPPSPPLYFRNYTFPPAESNEDTIETVRPEDHDHLIDINNVYSETSHQFALTLSPTTMHSASGTSNRSTSRYSFAVDYDINITVTNDDNPFIEDNDLDAPFTSVQLQESTISGSRETNSSKLLQHNNGNERALYTSLSATHSEGNSRNSPRNNEYWARTISNLSGPMRKNEPQYEQRVTERQISWLGQHPNALTSFQQHYEQDDKPDLLQESSNVIIFDAIMKYLNAEYELRSSLRNSIYVVLLRVPILKRSFGGFKETCILAKELVAEMALEELIKQMPHVVYIVLKSKGLDDVLDVSELEELCANGNTMTMENENGLRDSQKQIRLLYKENCHEDVEIEKLDCSIKSSEECPIESSEEKSSTSQFSKSENER</sequence>
<proteinExistence type="predicted"/>
<protein>
    <submittedName>
        <fullName evidence="1">14789_t:CDS:1</fullName>
    </submittedName>
</protein>
<accession>A0ACA9NE31</accession>
<organism evidence="1 2">
    <name type="scientific">Cetraspora pellucida</name>
    <dbReference type="NCBI Taxonomy" id="1433469"/>
    <lineage>
        <taxon>Eukaryota</taxon>
        <taxon>Fungi</taxon>
        <taxon>Fungi incertae sedis</taxon>
        <taxon>Mucoromycota</taxon>
        <taxon>Glomeromycotina</taxon>
        <taxon>Glomeromycetes</taxon>
        <taxon>Diversisporales</taxon>
        <taxon>Gigasporaceae</taxon>
        <taxon>Cetraspora</taxon>
    </lineage>
</organism>